<evidence type="ECO:0000313" key="1">
    <source>
        <dbReference type="EMBL" id="QKG79449.1"/>
    </source>
</evidence>
<dbReference type="AlphaFoldDB" id="A0A7D3Y3K1"/>
<reference evidence="1 2" key="1">
    <citation type="submission" date="2019-07" db="EMBL/GenBank/DDBJ databases">
        <title>Thalassofilum flectens gen. nov., sp. nov., a novel moderate thermophilic anaerobe from a shallow sea hot spring in Kunashir Island (Russia), representing a new family in the order Bacteroidales, and proposal of Thalassofilacea fam. nov.</title>
        <authorList>
            <person name="Kochetkova T.V."/>
            <person name="Podosokorskaya O.A."/>
            <person name="Novikov A."/>
            <person name="Elcheninov A.G."/>
            <person name="Toshchakov S.V."/>
            <person name="Kublanov I.V."/>
        </authorList>
    </citation>
    <scope>NUCLEOTIDE SEQUENCE [LARGE SCALE GENOMIC DNA]</scope>
    <source>
        <strain evidence="1 2">38-H</strain>
    </source>
</reference>
<proteinExistence type="predicted"/>
<keyword evidence="2" id="KW-1185">Reference proteome</keyword>
<dbReference type="EMBL" id="CP041345">
    <property type="protein sequence ID" value="QKG79449.1"/>
    <property type="molecule type" value="Genomic_DNA"/>
</dbReference>
<dbReference type="Proteomes" id="UP000500961">
    <property type="component" value="Chromosome"/>
</dbReference>
<dbReference type="InterPro" id="IPR019619">
    <property type="entry name" value="DUF2490"/>
</dbReference>
<accession>A0A7D3Y3K1</accession>
<evidence type="ECO:0000313" key="2">
    <source>
        <dbReference type="Proteomes" id="UP000500961"/>
    </source>
</evidence>
<gene>
    <name evidence="1" type="ORF">FHG85_03930</name>
</gene>
<name>A0A7D3Y3K1_9BACT</name>
<sequence>MKRSITFALLLVGLLFGMNTYSQVSRTFWTGANANLSLSKKVDVSFSPEIRLIDDMSIDKLILETDAKIKFHKLFQLGISYRYYRFHDDPGEYFNAHRLGINVRTNIGLGRFKLSNRFYYFHRLINRYNYGYSIETQREFREGIKLSYNIKGSKIEPFIQSEIYFDVSPNETKEFSKIRFRTGIEYPLNKKSSIDLFFQLQDKLNTNNPLRTYTLGVYYNFDIQKAKSKNDSKD</sequence>
<dbReference type="KEGG" id="ttz:FHG85_03930"/>
<dbReference type="RefSeq" id="WP_173073194.1">
    <property type="nucleotide sequence ID" value="NZ_CP041345.1"/>
</dbReference>
<protein>
    <submittedName>
        <fullName evidence="1">DUF2490 domain-containing protein</fullName>
    </submittedName>
</protein>
<organism evidence="1 2">
    <name type="scientific">Tenuifilum thalassicum</name>
    <dbReference type="NCBI Taxonomy" id="2590900"/>
    <lineage>
        <taxon>Bacteria</taxon>
        <taxon>Pseudomonadati</taxon>
        <taxon>Bacteroidota</taxon>
        <taxon>Bacteroidia</taxon>
        <taxon>Bacteroidales</taxon>
        <taxon>Tenuifilaceae</taxon>
        <taxon>Tenuifilum</taxon>
    </lineage>
</organism>
<dbReference type="Pfam" id="PF10677">
    <property type="entry name" value="DUF2490"/>
    <property type="match status" value="1"/>
</dbReference>